<evidence type="ECO:0000259" key="1">
    <source>
        <dbReference type="SMART" id="SM00460"/>
    </source>
</evidence>
<dbReference type="InterPro" id="IPR038765">
    <property type="entry name" value="Papain-like_cys_pep_sf"/>
</dbReference>
<dbReference type="Gene3D" id="3.10.620.30">
    <property type="match status" value="1"/>
</dbReference>
<sequence length="297" mass="33750">MIYRVRHLTEYRYHSHVSLCYNLAHLAPRDTHYQRCLSSRLEISPRPAYQQARLDYFGNHAHYFSIQEAHQLLSIEIISEIETDQGRESLNLDLGISCAQAKQLLAARQQPEIIEALEYCLDSPMLELSPSLRQQLREFAEPFFQPERPLLSCVRDFNSHIFQGFKYDPGFSSVATPLAEVFEHRKGVCQDFAHLAIACLRVLGFPARYVSGYLETLPPPGQEKLVGSDASHAWFAVYSPGEGWFEFDPTNDIMPSEQHITTAWGRDYADVTPLRGVIFEGGGTQALKVAVDVMRIS</sequence>
<comment type="caution">
    <text evidence="2">The sequence shown here is derived from an EMBL/GenBank/DDBJ whole genome shotgun (WGS) entry which is preliminary data.</text>
</comment>
<dbReference type="Pfam" id="PF08379">
    <property type="entry name" value="Bact_transglu_N"/>
    <property type="match status" value="1"/>
</dbReference>
<reference evidence="2 3" key="1">
    <citation type="submission" date="2024-09" db="EMBL/GenBank/DDBJ databases">
        <authorList>
            <person name="Sun Q."/>
            <person name="Mori K."/>
        </authorList>
    </citation>
    <scope>NUCLEOTIDE SEQUENCE [LARGE SCALE GENOMIC DNA]</scope>
    <source>
        <strain evidence="2 3">ATCC 51285</strain>
    </source>
</reference>
<dbReference type="RefSeq" id="WP_027314173.1">
    <property type="nucleotide sequence ID" value="NZ_JBHLZN010000004.1"/>
</dbReference>
<evidence type="ECO:0000313" key="3">
    <source>
        <dbReference type="Proteomes" id="UP001589628"/>
    </source>
</evidence>
<name>A0ABV5ZD88_9GAMM</name>
<gene>
    <name evidence="2" type="ORF">ACFFLH_12535</name>
</gene>
<dbReference type="PANTHER" id="PTHR33490">
    <property type="entry name" value="BLR5614 PROTEIN-RELATED"/>
    <property type="match status" value="1"/>
</dbReference>
<organism evidence="2 3">
    <name type="scientific">Balneatrix alpica</name>
    <dbReference type="NCBI Taxonomy" id="75684"/>
    <lineage>
        <taxon>Bacteria</taxon>
        <taxon>Pseudomonadati</taxon>
        <taxon>Pseudomonadota</taxon>
        <taxon>Gammaproteobacteria</taxon>
        <taxon>Oceanospirillales</taxon>
        <taxon>Balneatrichaceae</taxon>
        <taxon>Balneatrix</taxon>
    </lineage>
</organism>
<dbReference type="Proteomes" id="UP001589628">
    <property type="component" value="Unassembled WGS sequence"/>
</dbReference>
<protein>
    <submittedName>
        <fullName evidence="2">Transglutaminase N-terminal domain-containing protein</fullName>
    </submittedName>
</protein>
<dbReference type="InterPro" id="IPR002931">
    <property type="entry name" value="Transglutaminase-like"/>
</dbReference>
<accession>A0ABV5ZD88</accession>
<dbReference type="PANTHER" id="PTHR33490:SF7">
    <property type="entry name" value="BLR2979 PROTEIN"/>
    <property type="match status" value="1"/>
</dbReference>
<dbReference type="EMBL" id="JBHLZN010000004">
    <property type="protein sequence ID" value="MFB9887238.1"/>
    <property type="molecule type" value="Genomic_DNA"/>
</dbReference>
<dbReference type="SUPFAM" id="SSF54001">
    <property type="entry name" value="Cysteine proteinases"/>
    <property type="match status" value="1"/>
</dbReference>
<dbReference type="InterPro" id="IPR013589">
    <property type="entry name" value="Bac_transglu_N"/>
</dbReference>
<keyword evidence="3" id="KW-1185">Reference proteome</keyword>
<dbReference type="Pfam" id="PF01841">
    <property type="entry name" value="Transglut_core"/>
    <property type="match status" value="1"/>
</dbReference>
<proteinExistence type="predicted"/>
<feature type="domain" description="Transglutaminase-like" evidence="1">
    <location>
        <begin position="181"/>
        <end position="251"/>
    </location>
</feature>
<dbReference type="SMART" id="SM00460">
    <property type="entry name" value="TGc"/>
    <property type="match status" value="1"/>
</dbReference>
<evidence type="ECO:0000313" key="2">
    <source>
        <dbReference type="EMBL" id="MFB9887238.1"/>
    </source>
</evidence>